<dbReference type="InterPro" id="IPR001466">
    <property type="entry name" value="Beta-lactam-related"/>
</dbReference>
<dbReference type="PANTHER" id="PTHR46825:SF15">
    <property type="entry name" value="BETA-LACTAMASE-RELATED DOMAIN-CONTAINING PROTEIN"/>
    <property type="match status" value="1"/>
</dbReference>
<dbReference type="Pfam" id="PF11954">
    <property type="entry name" value="DUF3471"/>
    <property type="match status" value="1"/>
</dbReference>
<reference evidence="3 4" key="1">
    <citation type="submission" date="2024-09" db="EMBL/GenBank/DDBJ databases">
        <authorList>
            <person name="Ruan L."/>
        </authorList>
    </citation>
    <scope>NUCLEOTIDE SEQUENCE [LARGE SCALE GENOMIC DNA]</scope>
    <source>
        <strain evidence="3 4">D33</strain>
    </source>
</reference>
<dbReference type="RefSeq" id="WP_375526049.1">
    <property type="nucleotide sequence ID" value="NZ_JBHILM010000016.1"/>
</dbReference>
<dbReference type="InterPro" id="IPR021860">
    <property type="entry name" value="Peptidase_S12_Pab87-rel_C"/>
</dbReference>
<dbReference type="Proteomes" id="UP001580407">
    <property type="component" value="Unassembled WGS sequence"/>
</dbReference>
<sequence length="480" mass="53498">MNNPILDGLNETILKAMADMNVPGAQVAIIKDGKVIFSEAFGYANLDEKIPMTREHILPIGSSSKSFTAAAAMILASEGKLNLDAPVRTYMPEFELSDPIASVQATTRDLLCHRTGIPRHDLMWLNWDDLQRRDLAVNRIRHLKNSIPFRSGFQYQNHMYAVVGYLIEKISGKTWEQFVEERIFAPLGMKETSFRIPYPDESGKYARLYTPNEKGVNEENVPLVIDAMGPAGSINTTIDELAKWVAFNLNGGKDAENPLIDEALFKELHKPLIPYQILPFEFPELVSIGYALGWTVDSFRGHKVVDHGGNVSGGSSLISFMSDDHIGCAILTNANGNLFVNAVAMEVYDRYLGYAGQKNWFSAYQEGMNSLLAAMKGQLHAIYDTKIEGKPYSHTLEEYAGEYTNAGYGDIRITVKGDALHMQYHNNSLELKHLHYDIFTFELFVGPNPVSFATGIDGSIASLSIPFEPSVEPILFTRKK</sequence>
<dbReference type="Pfam" id="PF00144">
    <property type="entry name" value="Beta-lactamase"/>
    <property type="match status" value="1"/>
</dbReference>
<evidence type="ECO:0000259" key="1">
    <source>
        <dbReference type="Pfam" id="PF00144"/>
    </source>
</evidence>
<dbReference type="InterPro" id="IPR050491">
    <property type="entry name" value="AmpC-like"/>
</dbReference>
<dbReference type="Gene3D" id="3.40.710.10">
    <property type="entry name" value="DD-peptidase/beta-lactamase superfamily"/>
    <property type="match status" value="1"/>
</dbReference>
<name>A0ABV5BAB4_9BACL</name>
<dbReference type="InterPro" id="IPR012338">
    <property type="entry name" value="Beta-lactam/transpept-like"/>
</dbReference>
<keyword evidence="3" id="KW-0378">Hydrolase</keyword>
<feature type="domain" description="Beta-lactamase-related" evidence="1">
    <location>
        <begin position="11"/>
        <end position="337"/>
    </location>
</feature>
<evidence type="ECO:0000313" key="4">
    <source>
        <dbReference type="Proteomes" id="UP001580407"/>
    </source>
</evidence>
<comment type="caution">
    <text evidence="3">The sequence shown here is derived from an EMBL/GenBank/DDBJ whole genome shotgun (WGS) entry which is preliminary data.</text>
</comment>
<feature type="domain" description="Peptidase S12 Pab87-related C-terminal" evidence="2">
    <location>
        <begin position="386"/>
        <end position="477"/>
    </location>
</feature>
<dbReference type="PANTHER" id="PTHR46825">
    <property type="entry name" value="D-ALANYL-D-ALANINE-CARBOXYPEPTIDASE/ENDOPEPTIDASE AMPH"/>
    <property type="match status" value="1"/>
</dbReference>
<protein>
    <submittedName>
        <fullName evidence="3">Serine hydrolase</fullName>
    </submittedName>
</protein>
<dbReference type="SUPFAM" id="SSF56601">
    <property type="entry name" value="beta-lactamase/transpeptidase-like"/>
    <property type="match status" value="1"/>
</dbReference>
<gene>
    <name evidence="3" type="ORF">ACE3NQ_15315</name>
</gene>
<evidence type="ECO:0000313" key="3">
    <source>
        <dbReference type="EMBL" id="MFB5682294.1"/>
    </source>
</evidence>
<organism evidence="3 4">
    <name type="scientific">Paenibacillus terreus</name>
    <dbReference type="NCBI Taxonomy" id="1387834"/>
    <lineage>
        <taxon>Bacteria</taxon>
        <taxon>Bacillati</taxon>
        <taxon>Bacillota</taxon>
        <taxon>Bacilli</taxon>
        <taxon>Bacillales</taxon>
        <taxon>Paenibacillaceae</taxon>
        <taxon>Paenibacillus</taxon>
    </lineage>
</organism>
<evidence type="ECO:0000259" key="2">
    <source>
        <dbReference type="Pfam" id="PF11954"/>
    </source>
</evidence>
<dbReference type="EMBL" id="JBHILM010000016">
    <property type="protein sequence ID" value="MFB5682294.1"/>
    <property type="molecule type" value="Genomic_DNA"/>
</dbReference>
<dbReference type="Gene3D" id="2.40.128.600">
    <property type="match status" value="1"/>
</dbReference>
<dbReference type="GO" id="GO:0016787">
    <property type="term" value="F:hydrolase activity"/>
    <property type="evidence" value="ECO:0007669"/>
    <property type="project" value="UniProtKB-KW"/>
</dbReference>
<keyword evidence="4" id="KW-1185">Reference proteome</keyword>
<proteinExistence type="predicted"/>
<accession>A0ABV5BAB4</accession>